<dbReference type="SMART" id="SM01152">
    <property type="entry name" value="DUF167"/>
    <property type="match status" value="1"/>
</dbReference>
<dbReference type="Gene3D" id="3.30.1200.10">
    <property type="entry name" value="YggU-like"/>
    <property type="match status" value="1"/>
</dbReference>
<dbReference type="InterPro" id="IPR003746">
    <property type="entry name" value="DUF167"/>
</dbReference>
<protein>
    <submittedName>
        <fullName evidence="2">Unannotated protein</fullName>
    </submittedName>
</protein>
<evidence type="ECO:0000313" key="2">
    <source>
        <dbReference type="EMBL" id="CAB4553553.1"/>
    </source>
</evidence>
<dbReference type="AlphaFoldDB" id="A0A6J6CTM2"/>
<dbReference type="SUPFAM" id="SSF69786">
    <property type="entry name" value="YggU-like"/>
    <property type="match status" value="1"/>
</dbReference>
<comment type="similarity">
    <text evidence="1">Belongs to the UPF0235 family.</text>
</comment>
<reference evidence="2" key="1">
    <citation type="submission" date="2020-05" db="EMBL/GenBank/DDBJ databases">
        <authorList>
            <person name="Chiriac C."/>
            <person name="Salcher M."/>
            <person name="Ghai R."/>
            <person name="Kavagutti S V."/>
        </authorList>
    </citation>
    <scope>NUCLEOTIDE SEQUENCE</scope>
</reference>
<dbReference type="PANTHER" id="PTHR13420">
    <property type="entry name" value="UPF0235 PROTEIN C15ORF40"/>
    <property type="match status" value="1"/>
</dbReference>
<evidence type="ECO:0000256" key="1">
    <source>
        <dbReference type="ARBA" id="ARBA00010364"/>
    </source>
</evidence>
<dbReference type="Pfam" id="PF02594">
    <property type="entry name" value="DUF167"/>
    <property type="match status" value="1"/>
</dbReference>
<organism evidence="2">
    <name type="scientific">freshwater metagenome</name>
    <dbReference type="NCBI Taxonomy" id="449393"/>
    <lineage>
        <taxon>unclassified sequences</taxon>
        <taxon>metagenomes</taxon>
        <taxon>ecological metagenomes</taxon>
    </lineage>
</organism>
<proteinExistence type="inferred from homology"/>
<dbReference type="EMBL" id="CAEZSV010000093">
    <property type="protein sequence ID" value="CAB4553553.1"/>
    <property type="molecule type" value="Genomic_DNA"/>
</dbReference>
<dbReference type="NCBIfam" id="TIGR00251">
    <property type="entry name" value="DUF167 family protein"/>
    <property type="match status" value="1"/>
</dbReference>
<name>A0A6J6CTM2_9ZZZZ</name>
<sequence length="94" mass="10053">MAIRVSVRVKPGASRNKVRGSYGDPPALIVAVSEPAIDGRASTAVCRAIAEELGVSLSKVSIVMGQTSRSKVVEINDDNPHLQRKIAELLRSEE</sequence>
<dbReference type="GO" id="GO:0005737">
    <property type="term" value="C:cytoplasm"/>
    <property type="evidence" value="ECO:0007669"/>
    <property type="project" value="TreeGrafter"/>
</dbReference>
<dbReference type="PANTHER" id="PTHR13420:SF7">
    <property type="entry name" value="UPF0235 PROTEIN C15ORF40"/>
    <property type="match status" value="1"/>
</dbReference>
<gene>
    <name evidence="2" type="ORF">UFOPK1506_00610</name>
</gene>
<accession>A0A6J6CTM2</accession>
<dbReference type="InterPro" id="IPR036591">
    <property type="entry name" value="YggU-like_sf"/>
</dbReference>
<dbReference type="HAMAP" id="MF_00634">
    <property type="entry name" value="UPF0235"/>
    <property type="match status" value="1"/>
</dbReference>